<evidence type="ECO:0000313" key="2">
    <source>
        <dbReference type="EMBL" id="CAB9514266.1"/>
    </source>
</evidence>
<protein>
    <submittedName>
        <fullName evidence="2">Uncharacterized protein</fullName>
    </submittedName>
</protein>
<feature type="compositionally biased region" description="Acidic residues" evidence="1">
    <location>
        <begin position="346"/>
        <end position="356"/>
    </location>
</feature>
<name>A0A9N8E442_9STRA</name>
<sequence length="484" mass="55290">MFSPKEFLRHPTEYVQNYREYCTALNEMRDYDEVLLDANSYFKKVAHVLKRERTKEMTVVINPYESASQDSFNSLRKACMANRSATHLTICVGSQELASFEFNFYEIPEVAWEKTQIRALSSALLGLPCLTHLKIDFSKLTADEEDGKPFLELFSALTRAKNLKHLMVKGYMLRHSDEMFGLTTSKEGPLAKLCQPLQNHPSLEHVTLCLQSDELPREASVAPIVKSFQSLPKLKSLEITDKARMAFGRAHLTCGGLDLQDILQTKTGLESLKMWLGHHAEKDHWVNEDLKQVARGLEANSSLRTLLLGVDPDSRKAMAAKQLDQTDHTARTEAMTSSEFFRQDSDSDYEESDDDESLPKYFGHREIFRSDPKKELLHVFQQGQNCTLCELSVFDMALHPKMAVFLELNGTGRKHLVDMNAAPEQWMSHIVLKQPQLSLDATFELLRMNPVAALPVTTSKEVKKSKKSRTKKSWRKKMTKVMRR</sequence>
<evidence type="ECO:0000313" key="3">
    <source>
        <dbReference type="Proteomes" id="UP001153069"/>
    </source>
</evidence>
<organism evidence="2 3">
    <name type="scientific">Seminavis robusta</name>
    <dbReference type="NCBI Taxonomy" id="568900"/>
    <lineage>
        <taxon>Eukaryota</taxon>
        <taxon>Sar</taxon>
        <taxon>Stramenopiles</taxon>
        <taxon>Ochrophyta</taxon>
        <taxon>Bacillariophyta</taxon>
        <taxon>Bacillariophyceae</taxon>
        <taxon>Bacillariophycidae</taxon>
        <taxon>Naviculales</taxon>
        <taxon>Naviculaceae</taxon>
        <taxon>Seminavis</taxon>
    </lineage>
</organism>
<dbReference type="SUPFAM" id="SSF52047">
    <property type="entry name" value="RNI-like"/>
    <property type="match status" value="1"/>
</dbReference>
<feature type="region of interest" description="Disordered" evidence="1">
    <location>
        <begin position="459"/>
        <end position="484"/>
    </location>
</feature>
<comment type="caution">
    <text evidence="2">The sequence shown here is derived from an EMBL/GenBank/DDBJ whole genome shotgun (WGS) entry which is preliminary data.</text>
</comment>
<dbReference type="InterPro" id="IPR032675">
    <property type="entry name" value="LRR_dom_sf"/>
</dbReference>
<dbReference type="Proteomes" id="UP001153069">
    <property type="component" value="Unassembled WGS sequence"/>
</dbReference>
<keyword evidence="3" id="KW-1185">Reference proteome</keyword>
<accession>A0A9N8E442</accession>
<feature type="compositionally biased region" description="Basic residues" evidence="1">
    <location>
        <begin position="463"/>
        <end position="484"/>
    </location>
</feature>
<feature type="region of interest" description="Disordered" evidence="1">
    <location>
        <begin position="318"/>
        <end position="357"/>
    </location>
</feature>
<proteinExistence type="predicted"/>
<evidence type="ECO:0000256" key="1">
    <source>
        <dbReference type="SAM" id="MobiDB-lite"/>
    </source>
</evidence>
<reference evidence="2" key="1">
    <citation type="submission" date="2020-06" db="EMBL/GenBank/DDBJ databases">
        <authorList>
            <consortium name="Plant Systems Biology data submission"/>
        </authorList>
    </citation>
    <scope>NUCLEOTIDE SEQUENCE</scope>
    <source>
        <strain evidence="2">D6</strain>
    </source>
</reference>
<gene>
    <name evidence="2" type="ORF">SEMRO_643_G180250.1</name>
</gene>
<dbReference type="EMBL" id="CAICTM010000642">
    <property type="protein sequence ID" value="CAB9514266.1"/>
    <property type="molecule type" value="Genomic_DNA"/>
</dbReference>
<dbReference type="AlphaFoldDB" id="A0A9N8E442"/>
<dbReference type="Gene3D" id="3.80.10.10">
    <property type="entry name" value="Ribonuclease Inhibitor"/>
    <property type="match status" value="1"/>
</dbReference>